<comment type="caution">
    <text evidence="2">The sequence shown here is derived from an EMBL/GenBank/DDBJ whole genome shotgun (WGS) entry which is preliminary data.</text>
</comment>
<evidence type="ECO:0000313" key="2">
    <source>
        <dbReference type="EMBL" id="CAI9624891.1"/>
    </source>
</evidence>
<dbReference type="EMBL" id="CATNWA010022041">
    <property type="protein sequence ID" value="CAI9624891.1"/>
    <property type="molecule type" value="Genomic_DNA"/>
</dbReference>
<feature type="compositionally biased region" description="Pro residues" evidence="1">
    <location>
        <begin position="21"/>
        <end position="33"/>
    </location>
</feature>
<feature type="compositionally biased region" description="Basic residues" evidence="1">
    <location>
        <begin position="41"/>
        <end position="56"/>
    </location>
</feature>
<gene>
    <name evidence="2" type="ORF">SPARVUS_LOCUS16780461</name>
</gene>
<protein>
    <submittedName>
        <fullName evidence="2">Uncharacterized protein</fullName>
    </submittedName>
</protein>
<evidence type="ECO:0000313" key="3">
    <source>
        <dbReference type="Proteomes" id="UP001162483"/>
    </source>
</evidence>
<organism evidence="2 3">
    <name type="scientific">Staurois parvus</name>
    <dbReference type="NCBI Taxonomy" id="386267"/>
    <lineage>
        <taxon>Eukaryota</taxon>
        <taxon>Metazoa</taxon>
        <taxon>Chordata</taxon>
        <taxon>Craniata</taxon>
        <taxon>Vertebrata</taxon>
        <taxon>Euteleostomi</taxon>
        <taxon>Amphibia</taxon>
        <taxon>Batrachia</taxon>
        <taxon>Anura</taxon>
        <taxon>Neobatrachia</taxon>
        <taxon>Ranoidea</taxon>
        <taxon>Ranidae</taxon>
        <taxon>Staurois</taxon>
    </lineage>
</organism>
<feature type="region of interest" description="Disordered" evidence="1">
    <location>
        <begin position="1"/>
        <end position="83"/>
    </location>
</feature>
<dbReference type="Proteomes" id="UP001162483">
    <property type="component" value="Unassembled WGS sequence"/>
</dbReference>
<accession>A0ABN9HVN6</accession>
<evidence type="ECO:0000256" key="1">
    <source>
        <dbReference type="SAM" id="MobiDB-lite"/>
    </source>
</evidence>
<proteinExistence type="predicted"/>
<sequence>MTSSSASPAKLPAWLITTSAPPSPPGRSRPPPSASSCRRAGQARRLRGHQGRHQVHQRQVIPPPPGAPSSQQGHKGSSKSRPPFQSLSCHHIVLPLEVPHTSHLHWVSRFVLAIRIPASLLDPIYCGIPDCSIWRISFCLLVDPETTRIVDPRTEGRDLSPLAISVPFFHKCS</sequence>
<reference evidence="2" key="1">
    <citation type="submission" date="2023-05" db="EMBL/GenBank/DDBJ databases">
        <authorList>
            <person name="Stuckert A."/>
        </authorList>
    </citation>
    <scope>NUCLEOTIDE SEQUENCE</scope>
</reference>
<keyword evidence="3" id="KW-1185">Reference proteome</keyword>
<name>A0ABN9HVN6_9NEOB</name>